<evidence type="ECO:0000256" key="1">
    <source>
        <dbReference type="ARBA" id="ARBA00023172"/>
    </source>
</evidence>
<dbReference type="GO" id="GO:0003677">
    <property type="term" value="F:DNA binding"/>
    <property type="evidence" value="ECO:0007669"/>
    <property type="project" value="InterPro"/>
</dbReference>
<keyword evidence="1" id="KW-0233">DNA recombination</keyword>
<evidence type="ECO:0000313" key="4">
    <source>
        <dbReference type="Proteomes" id="UP000192273"/>
    </source>
</evidence>
<accession>A0A1V0RJS6</accession>
<keyword evidence="4" id="KW-1185">Reference proteome</keyword>
<dbReference type="Gene3D" id="1.10.443.10">
    <property type="entry name" value="Intergrase catalytic core"/>
    <property type="match status" value="1"/>
</dbReference>
<proteinExistence type="predicted"/>
<reference evidence="3 4" key="1">
    <citation type="submission" date="2017-03" db="EMBL/GenBank/DDBJ databases">
        <title>Genome Sequence of Roseovarius mucosus strain SMR3 Isolated from a culture of the Diatom Skeletonema marinoi.</title>
        <authorList>
            <person name="Topel M."/>
            <person name="Pinder M."/>
            <person name="Johansson O.N."/>
            <person name="Kourtchenko O."/>
            <person name="Godhe A."/>
            <person name="Clarke A.K."/>
        </authorList>
    </citation>
    <scope>NUCLEOTIDE SEQUENCE [LARGE SCALE GENOMIC DNA]</scope>
    <source>
        <strain evidence="3 4">SMR3</strain>
    </source>
</reference>
<name>A0A1V0RJS6_9RHOB</name>
<evidence type="ECO:0000313" key="3">
    <source>
        <dbReference type="EMBL" id="ARE81966.1"/>
    </source>
</evidence>
<dbReference type="OrthoDB" id="7737283at2"/>
<dbReference type="InterPro" id="IPR011010">
    <property type="entry name" value="DNA_brk_join_enz"/>
</dbReference>
<dbReference type="SUPFAM" id="SSF56349">
    <property type="entry name" value="DNA breaking-rejoining enzymes"/>
    <property type="match status" value="1"/>
</dbReference>
<dbReference type="InterPro" id="IPR013762">
    <property type="entry name" value="Integrase-like_cat_sf"/>
</dbReference>
<evidence type="ECO:0008006" key="5">
    <source>
        <dbReference type="Google" id="ProtNLM"/>
    </source>
</evidence>
<feature type="region of interest" description="Disordered" evidence="2">
    <location>
        <begin position="187"/>
        <end position="212"/>
    </location>
</feature>
<sequence length="468" mass="53264">MTYFEGSFSKLKMTDQLADLQKASDNDLFETEFLKKSIEAYRLALLSNVKYSFSELYHSGTWQKYEKRVAALARKHPSRDPFAAYLSRTRNDDWRGANSRQSYRSALVRLAAQMVLEVAPSFWRYVLVKTTDTEARYQLVRQLKRHLDEEAWCQVKTVTAAFSGDDLKKLRGAVAFLIQVPPDPEHTAVRRLSTNGPKKSSKPRTENSKKQTLYALNQHQRRRTKENPRYDWRDHFWQRAVLADRYIDDYRRACIAVLMLTGCRPSEVSDDLGVVIRAFERDGENRLAFEISGAKLAKADAEGHGKGQERRWIEVCCQTPEAHWLFAHVSDHCDDQMNIRLVAPTHSQTGLALMPTERQRRVTNSLGKLLERLGRVAFPRLQHRLSPYVFRHALSSDFRSGGGRWSSEEIATVLGHQSTRTQSNYGSANTSRGLAGSRAVQIVQVSALNPVRSSECGPPGGPDRPRPA</sequence>
<gene>
    <name evidence="3" type="ORF">ROSMUCSMR3_00462</name>
</gene>
<dbReference type="GO" id="GO:0006310">
    <property type="term" value="P:DNA recombination"/>
    <property type="evidence" value="ECO:0007669"/>
    <property type="project" value="UniProtKB-KW"/>
</dbReference>
<dbReference type="Proteomes" id="UP000192273">
    <property type="component" value="Chromosome"/>
</dbReference>
<evidence type="ECO:0000256" key="2">
    <source>
        <dbReference type="SAM" id="MobiDB-lite"/>
    </source>
</evidence>
<dbReference type="EMBL" id="CP020474">
    <property type="protein sequence ID" value="ARE81966.1"/>
    <property type="molecule type" value="Genomic_DNA"/>
</dbReference>
<dbReference type="RefSeq" id="WP_081506317.1">
    <property type="nucleotide sequence ID" value="NZ_CP020474.1"/>
</dbReference>
<organism evidence="3 4">
    <name type="scientific">Roseovarius mucosus</name>
    <dbReference type="NCBI Taxonomy" id="215743"/>
    <lineage>
        <taxon>Bacteria</taxon>
        <taxon>Pseudomonadati</taxon>
        <taxon>Pseudomonadota</taxon>
        <taxon>Alphaproteobacteria</taxon>
        <taxon>Rhodobacterales</taxon>
        <taxon>Roseobacteraceae</taxon>
        <taxon>Roseovarius</taxon>
    </lineage>
</organism>
<dbReference type="KEGG" id="rmm:ROSMUCSMR3_00462"/>
<dbReference type="GO" id="GO:0015074">
    <property type="term" value="P:DNA integration"/>
    <property type="evidence" value="ECO:0007669"/>
    <property type="project" value="InterPro"/>
</dbReference>
<protein>
    <recommendedName>
        <fullName evidence="5">Phage integrase family protein</fullName>
    </recommendedName>
</protein>
<dbReference type="AlphaFoldDB" id="A0A1V0RJS6"/>